<proteinExistence type="predicted"/>
<protein>
    <submittedName>
        <fullName evidence="1">Uncharacterized protein</fullName>
    </submittedName>
</protein>
<dbReference type="Proteomes" id="UP000765509">
    <property type="component" value="Unassembled WGS sequence"/>
</dbReference>
<reference evidence="1" key="1">
    <citation type="submission" date="2021-03" db="EMBL/GenBank/DDBJ databases">
        <title>Draft genome sequence of rust myrtle Austropuccinia psidii MF-1, a brazilian biotype.</title>
        <authorList>
            <person name="Quecine M.C."/>
            <person name="Pachon D.M.R."/>
            <person name="Bonatelli M.L."/>
            <person name="Correr F.H."/>
            <person name="Franceschini L.M."/>
            <person name="Leite T.F."/>
            <person name="Margarido G.R.A."/>
            <person name="Almeida C.A."/>
            <person name="Ferrarezi J.A."/>
            <person name="Labate C.A."/>
        </authorList>
    </citation>
    <scope>NUCLEOTIDE SEQUENCE</scope>
    <source>
        <strain evidence="1">MF-1</strain>
    </source>
</reference>
<dbReference type="AlphaFoldDB" id="A0A9Q3F6K7"/>
<dbReference type="OrthoDB" id="2506710at2759"/>
<sequence length="143" mass="16677">MSWCPKKEDRLTALNPDMSGTMVHKRILRKWGVDLENSIRSRFIDTFSTEDYINAMEDITTTTNIGTNWYKPPIDNKTSGKQISRPNILKDRAPLKRHKCGITYHLADTCSKKMRINEIEIERAEDTKEKNYSALHKRYSEPS</sequence>
<dbReference type="EMBL" id="AVOT02040455">
    <property type="protein sequence ID" value="MBW0535680.1"/>
    <property type="molecule type" value="Genomic_DNA"/>
</dbReference>
<evidence type="ECO:0000313" key="1">
    <source>
        <dbReference type="EMBL" id="MBW0535680.1"/>
    </source>
</evidence>
<name>A0A9Q3F6K7_9BASI</name>
<comment type="caution">
    <text evidence="1">The sequence shown here is derived from an EMBL/GenBank/DDBJ whole genome shotgun (WGS) entry which is preliminary data.</text>
</comment>
<evidence type="ECO:0000313" key="2">
    <source>
        <dbReference type="Proteomes" id="UP000765509"/>
    </source>
</evidence>
<organism evidence="1 2">
    <name type="scientific">Austropuccinia psidii MF-1</name>
    <dbReference type="NCBI Taxonomy" id="1389203"/>
    <lineage>
        <taxon>Eukaryota</taxon>
        <taxon>Fungi</taxon>
        <taxon>Dikarya</taxon>
        <taxon>Basidiomycota</taxon>
        <taxon>Pucciniomycotina</taxon>
        <taxon>Pucciniomycetes</taxon>
        <taxon>Pucciniales</taxon>
        <taxon>Sphaerophragmiaceae</taxon>
        <taxon>Austropuccinia</taxon>
    </lineage>
</organism>
<gene>
    <name evidence="1" type="ORF">O181_075395</name>
</gene>
<accession>A0A9Q3F6K7</accession>
<keyword evidence="2" id="KW-1185">Reference proteome</keyword>